<name>A0A1V3XR44_MYCKA</name>
<protein>
    <submittedName>
        <fullName evidence="1">Uncharacterized protein</fullName>
    </submittedName>
</protein>
<accession>A0A1V3XR44</accession>
<dbReference type="EMBL" id="MVBM01000001">
    <property type="protein sequence ID" value="OOK81693.1"/>
    <property type="molecule type" value="Genomic_DNA"/>
</dbReference>
<comment type="caution">
    <text evidence="1">The sequence shown here is derived from an EMBL/GenBank/DDBJ whole genome shotgun (WGS) entry which is preliminary data.</text>
</comment>
<gene>
    <name evidence="1" type="ORF">BZL30_1359</name>
</gene>
<proteinExistence type="predicted"/>
<dbReference type="AlphaFoldDB" id="A0A1V3XR44"/>
<sequence>MQHGLTPSNDPLANQLCCGGIALDMLEVHGLIDVVADTKLV</sequence>
<reference evidence="1 2" key="1">
    <citation type="submission" date="2017-02" db="EMBL/GenBank/DDBJ databases">
        <title>Complete genome sequences of Mycobacterium kansasii strains isolated from rhesus macaques.</title>
        <authorList>
            <person name="Panda A."/>
            <person name="Nagaraj S."/>
            <person name="Zhao X."/>
            <person name="Tettelin H."/>
            <person name="Detolla L.J."/>
        </authorList>
    </citation>
    <scope>NUCLEOTIDE SEQUENCE [LARGE SCALE GENOMIC DNA]</scope>
    <source>
        <strain evidence="1 2">11-3813</strain>
    </source>
</reference>
<evidence type="ECO:0000313" key="1">
    <source>
        <dbReference type="EMBL" id="OOK81693.1"/>
    </source>
</evidence>
<evidence type="ECO:0000313" key="2">
    <source>
        <dbReference type="Proteomes" id="UP000189229"/>
    </source>
</evidence>
<organism evidence="1 2">
    <name type="scientific">Mycobacterium kansasii</name>
    <dbReference type="NCBI Taxonomy" id="1768"/>
    <lineage>
        <taxon>Bacteria</taxon>
        <taxon>Bacillati</taxon>
        <taxon>Actinomycetota</taxon>
        <taxon>Actinomycetes</taxon>
        <taxon>Mycobacteriales</taxon>
        <taxon>Mycobacteriaceae</taxon>
        <taxon>Mycobacterium</taxon>
    </lineage>
</organism>
<dbReference type="Proteomes" id="UP000189229">
    <property type="component" value="Unassembled WGS sequence"/>
</dbReference>